<dbReference type="InterPro" id="IPR036259">
    <property type="entry name" value="MFS_trans_sf"/>
</dbReference>
<dbReference type="CDD" id="cd17502">
    <property type="entry name" value="MFS_Azr1_MDR_like"/>
    <property type="match status" value="1"/>
</dbReference>
<feature type="compositionally biased region" description="Low complexity" evidence="7">
    <location>
        <begin position="1"/>
        <end position="31"/>
    </location>
</feature>
<protein>
    <recommendedName>
        <fullName evidence="9">Major facilitator superfamily (MFS) profile domain-containing protein</fullName>
    </recommendedName>
</protein>
<comment type="similarity">
    <text evidence="2">Belongs to the major facilitator superfamily. TCR/Tet family.</text>
</comment>
<evidence type="ECO:0000256" key="5">
    <source>
        <dbReference type="ARBA" id="ARBA00022989"/>
    </source>
</evidence>
<keyword evidence="3" id="KW-1003">Cell membrane</keyword>
<dbReference type="PROSITE" id="PS50850">
    <property type="entry name" value="MFS"/>
    <property type="match status" value="1"/>
</dbReference>
<keyword evidence="4 8" id="KW-0812">Transmembrane</keyword>
<dbReference type="Gene3D" id="1.20.1250.20">
    <property type="entry name" value="MFS general substrate transporter like domains"/>
    <property type="match status" value="1"/>
</dbReference>
<feature type="transmembrane region" description="Helical" evidence="8">
    <location>
        <begin position="264"/>
        <end position="287"/>
    </location>
</feature>
<dbReference type="GO" id="GO:0005886">
    <property type="term" value="C:plasma membrane"/>
    <property type="evidence" value="ECO:0007669"/>
    <property type="project" value="UniProtKB-SubCell"/>
</dbReference>
<keyword evidence="11" id="KW-1185">Reference proteome</keyword>
<evidence type="ECO:0000256" key="8">
    <source>
        <dbReference type="SAM" id="Phobius"/>
    </source>
</evidence>
<feature type="transmembrane region" description="Helical" evidence="8">
    <location>
        <begin position="434"/>
        <end position="458"/>
    </location>
</feature>
<dbReference type="GO" id="GO:0022857">
    <property type="term" value="F:transmembrane transporter activity"/>
    <property type="evidence" value="ECO:0007669"/>
    <property type="project" value="InterPro"/>
</dbReference>
<feature type="compositionally biased region" description="Basic and acidic residues" evidence="7">
    <location>
        <begin position="559"/>
        <end position="573"/>
    </location>
</feature>
<accession>A0A6G1I7J3</accession>
<sequence length="573" mass="60667">MEKETASMSTPTTTSPSNLTPLSSAPTSRPASPSPTPRRSKAATLALVAALCLSVFLAALDTVLITTALPTIAAQFHITDAGYAWIGSSYLLTNAASVPFWGKISDVWGRKPVLLIANGVFLVGSLVSALATGLAMLIAGRAVQGLGGGGIVILVNICISDIFSIRDRGLYLGIVGAVWAIASSLGPVLGGAFTEKLSWRWCFWINLPADGMAALVLLFFLDIHTPKVPLMAGLRSIDWLGAFTMAGATVMLLLGLQFGGVTYAWSSATVVCLLVFSALTFALFFAAQFKLSPSPIMPFSIFAHRSNLAALAVCATDALVFNSVAYFLPLYFQSVLAASPLQSGTWMLALAIPLSIFSASAGWIMQKTGRYLELLRGGMALMTLGLGLFIMLPPHLDWSRVIPFLVLVGIGFGPNFMAPLIALQTRLPPADVALGTATFGFVRMLSGAVGVVLGQVVFQSQMERQFDRLREAGIGESIVEALARGGAIAEAPARLTDVQDELVRSVKTGSMAKMWILFTVVSGIGLLASFGISKVKLSSEHVEVKPGLGSSGVVSDTESEFREKEGVRRREEV</sequence>
<dbReference type="Gene3D" id="1.20.1720.10">
    <property type="entry name" value="Multidrug resistance protein D"/>
    <property type="match status" value="1"/>
</dbReference>
<feature type="transmembrane region" description="Helical" evidence="8">
    <location>
        <begin position="514"/>
        <end position="532"/>
    </location>
</feature>
<evidence type="ECO:0000256" key="1">
    <source>
        <dbReference type="ARBA" id="ARBA00004651"/>
    </source>
</evidence>
<dbReference type="AlphaFoldDB" id="A0A6G1I7J3"/>
<dbReference type="OrthoDB" id="10021397at2759"/>
<name>A0A6G1I7J3_9PEZI</name>
<evidence type="ECO:0000313" key="10">
    <source>
        <dbReference type="EMBL" id="KAF2404260.1"/>
    </source>
</evidence>
<comment type="subcellular location">
    <subcellularLocation>
        <location evidence="1">Cell membrane</location>
        <topology evidence="1">Multi-pass membrane protein</topology>
    </subcellularLocation>
</comment>
<keyword evidence="5 8" id="KW-1133">Transmembrane helix</keyword>
<proteinExistence type="inferred from homology"/>
<feature type="transmembrane region" description="Helical" evidence="8">
    <location>
        <begin position="113"/>
        <end position="139"/>
    </location>
</feature>
<feature type="transmembrane region" description="Helical" evidence="8">
    <location>
        <begin position="377"/>
        <end position="396"/>
    </location>
</feature>
<feature type="transmembrane region" description="Helical" evidence="8">
    <location>
        <begin position="237"/>
        <end position="258"/>
    </location>
</feature>
<dbReference type="Proteomes" id="UP000799640">
    <property type="component" value="Unassembled WGS sequence"/>
</dbReference>
<feature type="domain" description="Major facilitator superfamily (MFS) profile" evidence="9">
    <location>
        <begin position="47"/>
        <end position="537"/>
    </location>
</feature>
<evidence type="ECO:0000256" key="4">
    <source>
        <dbReference type="ARBA" id="ARBA00022692"/>
    </source>
</evidence>
<evidence type="ECO:0000256" key="7">
    <source>
        <dbReference type="SAM" id="MobiDB-lite"/>
    </source>
</evidence>
<dbReference type="InterPro" id="IPR011701">
    <property type="entry name" value="MFS"/>
</dbReference>
<feature type="transmembrane region" description="Helical" evidence="8">
    <location>
        <begin position="45"/>
        <end position="69"/>
    </location>
</feature>
<evidence type="ECO:0000313" key="11">
    <source>
        <dbReference type="Proteomes" id="UP000799640"/>
    </source>
</evidence>
<dbReference type="PANTHER" id="PTHR23501">
    <property type="entry name" value="MAJOR FACILITATOR SUPERFAMILY"/>
    <property type="match status" value="1"/>
</dbReference>
<feature type="transmembrane region" description="Helical" evidence="8">
    <location>
        <begin position="170"/>
        <end position="193"/>
    </location>
</feature>
<keyword evidence="6 8" id="KW-0472">Membrane</keyword>
<feature type="transmembrane region" description="Helical" evidence="8">
    <location>
        <begin position="308"/>
        <end position="332"/>
    </location>
</feature>
<feature type="region of interest" description="Disordered" evidence="7">
    <location>
        <begin position="546"/>
        <end position="573"/>
    </location>
</feature>
<feature type="transmembrane region" description="Helical" evidence="8">
    <location>
        <begin position="402"/>
        <end position="422"/>
    </location>
</feature>
<feature type="transmembrane region" description="Helical" evidence="8">
    <location>
        <begin position="145"/>
        <end position="163"/>
    </location>
</feature>
<feature type="transmembrane region" description="Helical" evidence="8">
    <location>
        <begin position="81"/>
        <end position="101"/>
    </location>
</feature>
<gene>
    <name evidence="10" type="ORF">EJ06DRAFT_194348</name>
</gene>
<feature type="transmembrane region" description="Helical" evidence="8">
    <location>
        <begin position="205"/>
        <end position="225"/>
    </location>
</feature>
<evidence type="ECO:0000259" key="9">
    <source>
        <dbReference type="PROSITE" id="PS50850"/>
    </source>
</evidence>
<dbReference type="EMBL" id="ML996688">
    <property type="protein sequence ID" value="KAF2404260.1"/>
    <property type="molecule type" value="Genomic_DNA"/>
</dbReference>
<evidence type="ECO:0000256" key="3">
    <source>
        <dbReference type="ARBA" id="ARBA00022475"/>
    </source>
</evidence>
<evidence type="ECO:0000256" key="6">
    <source>
        <dbReference type="ARBA" id="ARBA00023136"/>
    </source>
</evidence>
<dbReference type="PANTHER" id="PTHR23501:SF102">
    <property type="entry name" value="DRUG TRANSPORTER, PUTATIVE (AFU_ORTHOLOGUE AFUA_3G08530)-RELATED"/>
    <property type="match status" value="1"/>
</dbReference>
<feature type="transmembrane region" description="Helical" evidence="8">
    <location>
        <begin position="344"/>
        <end position="365"/>
    </location>
</feature>
<organism evidence="10 11">
    <name type="scientific">Trichodelitschia bisporula</name>
    <dbReference type="NCBI Taxonomy" id="703511"/>
    <lineage>
        <taxon>Eukaryota</taxon>
        <taxon>Fungi</taxon>
        <taxon>Dikarya</taxon>
        <taxon>Ascomycota</taxon>
        <taxon>Pezizomycotina</taxon>
        <taxon>Dothideomycetes</taxon>
        <taxon>Dothideomycetes incertae sedis</taxon>
        <taxon>Phaeotrichales</taxon>
        <taxon>Phaeotrichaceae</taxon>
        <taxon>Trichodelitschia</taxon>
    </lineage>
</organism>
<dbReference type="Pfam" id="PF07690">
    <property type="entry name" value="MFS_1"/>
    <property type="match status" value="1"/>
</dbReference>
<feature type="region of interest" description="Disordered" evidence="7">
    <location>
        <begin position="1"/>
        <end position="38"/>
    </location>
</feature>
<evidence type="ECO:0000256" key="2">
    <source>
        <dbReference type="ARBA" id="ARBA00007520"/>
    </source>
</evidence>
<reference evidence="10" key="1">
    <citation type="journal article" date="2020" name="Stud. Mycol.">
        <title>101 Dothideomycetes genomes: a test case for predicting lifestyles and emergence of pathogens.</title>
        <authorList>
            <person name="Haridas S."/>
            <person name="Albert R."/>
            <person name="Binder M."/>
            <person name="Bloem J."/>
            <person name="Labutti K."/>
            <person name="Salamov A."/>
            <person name="Andreopoulos B."/>
            <person name="Baker S."/>
            <person name="Barry K."/>
            <person name="Bills G."/>
            <person name="Bluhm B."/>
            <person name="Cannon C."/>
            <person name="Castanera R."/>
            <person name="Culley D."/>
            <person name="Daum C."/>
            <person name="Ezra D."/>
            <person name="Gonzalez J."/>
            <person name="Henrissat B."/>
            <person name="Kuo A."/>
            <person name="Liang C."/>
            <person name="Lipzen A."/>
            <person name="Lutzoni F."/>
            <person name="Magnuson J."/>
            <person name="Mondo S."/>
            <person name="Nolan M."/>
            <person name="Ohm R."/>
            <person name="Pangilinan J."/>
            <person name="Park H.-J."/>
            <person name="Ramirez L."/>
            <person name="Alfaro M."/>
            <person name="Sun H."/>
            <person name="Tritt A."/>
            <person name="Yoshinaga Y."/>
            <person name="Zwiers L.-H."/>
            <person name="Turgeon B."/>
            <person name="Goodwin S."/>
            <person name="Spatafora J."/>
            <person name="Crous P."/>
            <person name="Grigoriev I."/>
        </authorList>
    </citation>
    <scope>NUCLEOTIDE SEQUENCE</scope>
    <source>
        <strain evidence="10">CBS 262.69</strain>
    </source>
</reference>
<dbReference type="PRINTS" id="PR01036">
    <property type="entry name" value="TCRTETB"/>
</dbReference>
<dbReference type="InterPro" id="IPR020846">
    <property type="entry name" value="MFS_dom"/>
</dbReference>
<dbReference type="FunFam" id="1.20.1720.10:FF:000014">
    <property type="entry name" value="MFS drug transporter, putative"/>
    <property type="match status" value="1"/>
</dbReference>
<dbReference type="SUPFAM" id="SSF103473">
    <property type="entry name" value="MFS general substrate transporter"/>
    <property type="match status" value="2"/>
</dbReference>